<evidence type="ECO:0000256" key="8">
    <source>
        <dbReference type="SAM" id="Phobius"/>
    </source>
</evidence>
<evidence type="ECO:0000256" key="2">
    <source>
        <dbReference type="ARBA" id="ARBA00022448"/>
    </source>
</evidence>
<dbReference type="InterPro" id="IPR050794">
    <property type="entry name" value="CPA2_transporter"/>
</dbReference>
<feature type="transmembrane region" description="Helical" evidence="8">
    <location>
        <begin position="43"/>
        <end position="64"/>
    </location>
</feature>
<keyword evidence="4 8" id="KW-1133">Transmembrane helix</keyword>
<evidence type="ECO:0000256" key="1">
    <source>
        <dbReference type="ARBA" id="ARBA00004141"/>
    </source>
</evidence>
<evidence type="ECO:0000256" key="5">
    <source>
        <dbReference type="ARBA" id="ARBA00023065"/>
    </source>
</evidence>
<dbReference type="GO" id="GO:0015297">
    <property type="term" value="F:antiporter activity"/>
    <property type="evidence" value="ECO:0007669"/>
    <property type="project" value="InterPro"/>
</dbReference>
<name>A0AAD9CYF4_PAPLA</name>
<feature type="transmembrane region" description="Helical" evidence="8">
    <location>
        <begin position="137"/>
        <end position="159"/>
    </location>
</feature>
<feature type="transmembrane region" description="Helical" evidence="8">
    <location>
        <begin position="236"/>
        <end position="256"/>
    </location>
</feature>
<feature type="region of interest" description="Disordered" evidence="7">
    <location>
        <begin position="754"/>
        <end position="776"/>
    </location>
</feature>
<evidence type="ECO:0000313" key="10">
    <source>
        <dbReference type="EMBL" id="KAK1922728.1"/>
    </source>
</evidence>
<feature type="domain" description="Cation/H+ exchanger transmembrane" evidence="9">
    <location>
        <begin position="63"/>
        <end position="437"/>
    </location>
</feature>
<accession>A0AAD9CYF4</accession>
<evidence type="ECO:0000259" key="9">
    <source>
        <dbReference type="Pfam" id="PF00999"/>
    </source>
</evidence>
<feature type="transmembrane region" description="Helical" evidence="8">
    <location>
        <begin position="76"/>
        <end position="98"/>
    </location>
</feature>
<dbReference type="GO" id="GO:1902600">
    <property type="term" value="P:proton transmembrane transport"/>
    <property type="evidence" value="ECO:0007669"/>
    <property type="project" value="InterPro"/>
</dbReference>
<dbReference type="AlphaFoldDB" id="A0AAD9CYF4"/>
<protein>
    <submittedName>
        <fullName evidence="10">Potassium:hydrogen antiporter</fullName>
    </submittedName>
</protein>
<feature type="transmembrane region" description="Helical" evidence="8">
    <location>
        <begin position="206"/>
        <end position="230"/>
    </location>
</feature>
<dbReference type="InterPro" id="IPR006153">
    <property type="entry name" value="Cation/H_exchanger_TM"/>
</dbReference>
<feature type="transmembrane region" description="Helical" evidence="8">
    <location>
        <begin position="329"/>
        <end position="350"/>
    </location>
</feature>
<feature type="transmembrane region" description="Helical" evidence="8">
    <location>
        <begin position="390"/>
        <end position="414"/>
    </location>
</feature>
<keyword evidence="6 8" id="KW-0472">Membrane</keyword>
<dbReference type="PANTHER" id="PTHR32468">
    <property type="entry name" value="CATION/H + ANTIPORTER"/>
    <property type="match status" value="1"/>
</dbReference>
<evidence type="ECO:0000313" key="11">
    <source>
        <dbReference type="Proteomes" id="UP001182556"/>
    </source>
</evidence>
<evidence type="ECO:0000256" key="4">
    <source>
        <dbReference type="ARBA" id="ARBA00022989"/>
    </source>
</evidence>
<evidence type="ECO:0000256" key="6">
    <source>
        <dbReference type="ARBA" id="ARBA00023136"/>
    </source>
</evidence>
<gene>
    <name evidence="10" type="ORF">DB88DRAFT_368245</name>
</gene>
<keyword evidence="5" id="KW-0406">Ion transport</keyword>
<keyword evidence="11" id="KW-1185">Reference proteome</keyword>
<proteinExistence type="predicted"/>
<sequence>MTNLFDTLSAMGQRASMQLMKRSISSSVITGYNPTWFDASHPINLFIIQLFIIICFTQGIGWACSFIRQPKVIAEVIGGIILGPTVMGRIPGFTYRIFPQPSISYLNLIANIGLILFLFLIGLEVDVGVMKRNGRNSAIISLAGMVLPFGLGAAIAVPIYNSYVDHAVTTFGHFLLFVGVAMSITAFPVLCRILTSTNLLEDKVGVIVLAAGVGNDVVGWVLLALTLALVNADAGVTAVYVLLCAVGWSVVLLFPIRWGFVWLCRRSGSLDHGPTPGMMTVTFLIVFASSFVTGIIGVHPIFGAFLAGLIVPHEGGFAIAFVEKIEDLITVLFIPIYFVLSGLQTNLGLLNHGRDWGYIIALCVLGWFGKFAGCGGVAKFLGYNYRESGAIGMLMSCKGLVELIVLNVGLSAGIINQRLFSMFVVEALVLTFITTPFTVWIYPARVRAGYTGGKLKPTDQERSTAIQHFDGSAGGRLETSKFLVVLQKIEHLAAVMFLTQMLEPPASSSSSSSSKGKRSSTAEDSGDLSIKTVPSHGQPGSDVPAAPEASFTPVHIDALKLIELTGRTFSVMQSAEKDQLLLTDDTLQLYRQFGRLRGLDITPHISIVQTDSFPTAVADYANGLGSQLVIVPWTIPVVGTSTALIDPATSSEKEGLSGTTSTALSTFDAIFGSETTGSPMYSHFLRRVFSESPIDLALFVDRGFGSAGSSNPGAGQHIFLPFFGGLDDRLALRLVVQLCHHSHVSATVVRIAKSDEETSSEEGSGELSEGEKAHQAALQSNQLTINPGVPGYPGTAHRIASETADDLAWAYYTAPAVVPPRPTSLDSALTRVSFYAQSSSTPLAQAFSSAESSARGRGRQWRPLLIVVGRGRRGSPVNVGEEATRWLSERSLNPSIGAELRKTVGDTATALILGGGAPSSASFLILEAKG</sequence>
<dbReference type="Pfam" id="PF00999">
    <property type="entry name" value="Na_H_Exchanger"/>
    <property type="match status" value="1"/>
</dbReference>
<dbReference type="EMBL" id="JAODAN010000008">
    <property type="protein sequence ID" value="KAK1922728.1"/>
    <property type="molecule type" value="Genomic_DNA"/>
</dbReference>
<feature type="transmembrane region" description="Helical" evidence="8">
    <location>
        <begin position="420"/>
        <end position="442"/>
    </location>
</feature>
<organism evidence="10 11">
    <name type="scientific">Papiliotrema laurentii</name>
    <name type="common">Cryptococcus laurentii</name>
    <dbReference type="NCBI Taxonomy" id="5418"/>
    <lineage>
        <taxon>Eukaryota</taxon>
        <taxon>Fungi</taxon>
        <taxon>Dikarya</taxon>
        <taxon>Basidiomycota</taxon>
        <taxon>Agaricomycotina</taxon>
        <taxon>Tremellomycetes</taxon>
        <taxon>Tremellales</taxon>
        <taxon>Rhynchogastremaceae</taxon>
        <taxon>Papiliotrema</taxon>
    </lineage>
</organism>
<feature type="transmembrane region" description="Helical" evidence="8">
    <location>
        <begin position="277"/>
        <end position="296"/>
    </location>
</feature>
<dbReference type="Proteomes" id="UP001182556">
    <property type="component" value="Unassembled WGS sequence"/>
</dbReference>
<dbReference type="Gene3D" id="1.20.1530.20">
    <property type="match status" value="1"/>
</dbReference>
<comment type="caution">
    <text evidence="10">The sequence shown here is derived from an EMBL/GenBank/DDBJ whole genome shotgun (WGS) entry which is preliminary data.</text>
</comment>
<comment type="subcellular location">
    <subcellularLocation>
        <location evidence="1">Membrane</location>
        <topology evidence="1">Multi-pass membrane protein</topology>
    </subcellularLocation>
</comment>
<evidence type="ECO:0000256" key="7">
    <source>
        <dbReference type="SAM" id="MobiDB-lite"/>
    </source>
</evidence>
<feature type="region of interest" description="Disordered" evidence="7">
    <location>
        <begin position="505"/>
        <end position="548"/>
    </location>
</feature>
<dbReference type="GO" id="GO:0016020">
    <property type="term" value="C:membrane"/>
    <property type="evidence" value="ECO:0007669"/>
    <property type="project" value="UniProtKB-SubCell"/>
</dbReference>
<feature type="transmembrane region" description="Helical" evidence="8">
    <location>
        <begin position="171"/>
        <end position="194"/>
    </location>
</feature>
<reference evidence="10" key="1">
    <citation type="submission" date="2023-02" db="EMBL/GenBank/DDBJ databases">
        <title>Identification and recombinant expression of a fungal hydrolase from Papiliotrema laurentii that hydrolyzes apple cutin and clears colloidal polyester polyurethane.</title>
        <authorList>
            <consortium name="DOE Joint Genome Institute"/>
            <person name="Roman V.A."/>
            <person name="Bojanowski C."/>
            <person name="Crable B.R."/>
            <person name="Wagner D.N."/>
            <person name="Hung C.S."/>
            <person name="Nadeau L.J."/>
            <person name="Schratz L."/>
            <person name="Haridas S."/>
            <person name="Pangilinan J."/>
            <person name="Lipzen A."/>
            <person name="Na H."/>
            <person name="Yan M."/>
            <person name="Ng V."/>
            <person name="Grigoriev I.V."/>
            <person name="Spatafora J.W."/>
            <person name="Barlow D."/>
            <person name="Biffinger J."/>
            <person name="Kelley-Loughnane N."/>
            <person name="Varaljay V.A."/>
            <person name="Crookes-Goodson W.J."/>
        </authorList>
    </citation>
    <scope>NUCLEOTIDE SEQUENCE</scope>
    <source>
        <strain evidence="10">5307AH</strain>
    </source>
</reference>
<keyword evidence="2" id="KW-0813">Transport</keyword>
<dbReference type="InterPro" id="IPR038770">
    <property type="entry name" value="Na+/solute_symporter_sf"/>
</dbReference>
<feature type="transmembrane region" description="Helical" evidence="8">
    <location>
        <begin position="104"/>
        <end position="125"/>
    </location>
</feature>
<dbReference type="PANTHER" id="PTHR32468:SF0">
    <property type="entry name" value="K(+)_H(+) ANTIPORTER 1"/>
    <property type="match status" value="1"/>
</dbReference>
<keyword evidence="3 8" id="KW-0812">Transmembrane</keyword>
<feature type="transmembrane region" description="Helical" evidence="8">
    <location>
        <begin position="356"/>
        <end position="378"/>
    </location>
</feature>
<evidence type="ECO:0000256" key="3">
    <source>
        <dbReference type="ARBA" id="ARBA00022692"/>
    </source>
</evidence>